<evidence type="ECO:0000313" key="6">
    <source>
        <dbReference type="Proteomes" id="UP000248326"/>
    </source>
</evidence>
<dbReference type="SMART" id="SM00028">
    <property type="entry name" value="TPR"/>
    <property type="match status" value="3"/>
</dbReference>
<proteinExistence type="predicted"/>
<keyword evidence="4" id="KW-0472">Membrane</keyword>
<dbReference type="Pfam" id="PF07719">
    <property type="entry name" value="TPR_2"/>
    <property type="match status" value="1"/>
</dbReference>
<dbReference type="InterPro" id="IPR019734">
    <property type="entry name" value="TPR_rpt"/>
</dbReference>
<keyword evidence="4" id="KW-1133">Transmembrane helix</keyword>
<dbReference type="Proteomes" id="UP000248326">
    <property type="component" value="Unassembled WGS sequence"/>
</dbReference>
<dbReference type="InterPro" id="IPR052943">
    <property type="entry name" value="TMTC_O-mannosyl-trnsfr"/>
</dbReference>
<dbReference type="InterPro" id="IPR013105">
    <property type="entry name" value="TPR_2"/>
</dbReference>
<gene>
    <name evidence="5" type="ORF">DES52_115118</name>
</gene>
<keyword evidence="6" id="KW-1185">Reference proteome</keyword>
<keyword evidence="1" id="KW-0677">Repeat</keyword>
<dbReference type="PROSITE" id="PS50005">
    <property type="entry name" value="TPR"/>
    <property type="match status" value="2"/>
</dbReference>
<feature type="repeat" description="TPR" evidence="3">
    <location>
        <begin position="133"/>
        <end position="166"/>
    </location>
</feature>
<evidence type="ECO:0000256" key="3">
    <source>
        <dbReference type="PROSITE-ProRule" id="PRU00339"/>
    </source>
</evidence>
<keyword evidence="4" id="KW-0812">Transmembrane</keyword>
<dbReference type="PANTHER" id="PTHR44809:SF1">
    <property type="entry name" value="PROTEIN O-MANNOSYL-TRANSFERASE TMTC1"/>
    <property type="match status" value="1"/>
</dbReference>
<evidence type="ECO:0000313" key="5">
    <source>
        <dbReference type="EMBL" id="PYE51186.1"/>
    </source>
</evidence>
<dbReference type="AlphaFoldDB" id="A0A318S1T7"/>
<protein>
    <submittedName>
        <fullName evidence="5">Flp pilus assembly protein TadD</fullName>
    </submittedName>
</protein>
<feature type="transmembrane region" description="Helical" evidence="4">
    <location>
        <begin position="289"/>
        <end position="306"/>
    </location>
</feature>
<feature type="transmembrane region" description="Helical" evidence="4">
    <location>
        <begin position="257"/>
        <end position="277"/>
    </location>
</feature>
<dbReference type="SUPFAM" id="SSF48452">
    <property type="entry name" value="TPR-like"/>
    <property type="match status" value="1"/>
</dbReference>
<organism evidence="5 6">
    <name type="scientific">Deinococcus yavapaiensis KR-236</name>
    <dbReference type="NCBI Taxonomy" id="694435"/>
    <lineage>
        <taxon>Bacteria</taxon>
        <taxon>Thermotogati</taxon>
        <taxon>Deinococcota</taxon>
        <taxon>Deinococci</taxon>
        <taxon>Deinococcales</taxon>
        <taxon>Deinococcaceae</taxon>
        <taxon>Deinococcus</taxon>
    </lineage>
</organism>
<reference evidence="5 6" key="1">
    <citation type="submission" date="2018-06" db="EMBL/GenBank/DDBJ databases">
        <title>Genomic Encyclopedia of Type Strains, Phase IV (KMG-IV): sequencing the most valuable type-strain genomes for metagenomic binning, comparative biology and taxonomic classification.</title>
        <authorList>
            <person name="Goeker M."/>
        </authorList>
    </citation>
    <scope>NUCLEOTIDE SEQUENCE [LARGE SCALE GENOMIC DNA]</scope>
    <source>
        <strain evidence="5 6">DSM 18048</strain>
    </source>
</reference>
<keyword evidence="2 3" id="KW-0802">TPR repeat</keyword>
<dbReference type="PANTHER" id="PTHR44809">
    <property type="match status" value="1"/>
</dbReference>
<name>A0A318S1T7_9DEIO</name>
<evidence type="ECO:0000256" key="1">
    <source>
        <dbReference type="ARBA" id="ARBA00022737"/>
    </source>
</evidence>
<dbReference type="Gene3D" id="1.25.40.10">
    <property type="entry name" value="Tetratricopeptide repeat domain"/>
    <property type="match status" value="1"/>
</dbReference>
<sequence>MGLVPRLVCPILDDVNEPVTWQDDLRSSRFGEAAARARVAGAGADMLAALDDLATVEREVRAKRYGVARRTLKRYQENLQGVRDASLLRASVPDEGVAQGIVALEAVAEARLADPDKALVALEPAFVHRTTAAEAQNVLGVIHAVLGDEASARASFDRALEIDPRHDRALTNIGNLFLERGELSEAEAYYRRALALNPDAPNAHHNLAVVLRKQKKVTASVRALKKSQRLLVRQSNDAGREEARERLGKLGVDPRKVAWGVMIVAVVLAAPILLRIVRGGPRSVSTPELALAVCALALAFFMMYRSKN</sequence>
<accession>A0A318S1T7</accession>
<dbReference type="Pfam" id="PF13414">
    <property type="entry name" value="TPR_11"/>
    <property type="match status" value="1"/>
</dbReference>
<dbReference type="InterPro" id="IPR011990">
    <property type="entry name" value="TPR-like_helical_dom_sf"/>
</dbReference>
<evidence type="ECO:0000256" key="4">
    <source>
        <dbReference type="SAM" id="Phobius"/>
    </source>
</evidence>
<evidence type="ECO:0000256" key="2">
    <source>
        <dbReference type="ARBA" id="ARBA00022803"/>
    </source>
</evidence>
<feature type="repeat" description="TPR" evidence="3">
    <location>
        <begin position="167"/>
        <end position="200"/>
    </location>
</feature>
<dbReference type="PROSITE" id="PS50293">
    <property type="entry name" value="TPR_REGION"/>
    <property type="match status" value="1"/>
</dbReference>
<dbReference type="EMBL" id="QJSX01000015">
    <property type="protein sequence ID" value="PYE51186.1"/>
    <property type="molecule type" value="Genomic_DNA"/>
</dbReference>
<comment type="caution">
    <text evidence="5">The sequence shown here is derived from an EMBL/GenBank/DDBJ whole genome shotgun (WGS) entry which is preliminary data.</text>
</comment>